<reference evidence="1" key="1">
    <citation type="submission" date="2009-05" db="EMBL/GenBank/DDBJ databases">
        <authorList>
            <person name="Harkins D.M."/>
            <person name="DeShazer D."/>
            <person name="Woods D.E."/>
            <person name="Brinkac L.M."/>
            <person name="Brown K.A."/>
            <person name="Hung G.C."/>
            <person name="Tuanyok A."/>
            <person name="Zhang B."/>
            <person name="Nierman W.C."/>
        </authorList>
    </citation>
    <scope>NUCLEOTIDE SEQUENCE [LARGE SCALE GENOMIC DNA]</scope>
    <source>
        <strain evidence="1">1710a</strain>
    </source>
</reference>
<accession>A0A0E1W141</accession>
<dbReference type="RefSeq" id="WP_004526703.1">
    <property type="nucleotide sequence ID" value="NZ_CM000832.1"/>
</dbReference>
<dbReference type="Proteomes" id="UP000001812">
    <property type="component" value="Chromosome I"/>
</dbReference>
<organism evidence="1">
    <name type="scientific">Burkholderia pseudomallei 1710a</name>
    <dbReference type="NCBI Taxonomy" id="320371"/>
    <lineage>
        <taxon>Bacteria</taxon>
        <taxon>Pseudomonadati</taxon>
        <taxon>Pseudomonadota</taxon>
        <taxon>Betaproteobacteria</taxon>
        <taxon>Burkholderiales</taxon>
        <taxon>Burkholderiaceae</taxon>
        <taxon>Burkholderia</taxon>
        <taxon>pseudomallei group</taxon>
    </lineage>
</organism>
<gene>
    <name evidence="1" type="ORF">BURPS1710A_1969</name>
</gene>
<dbReference type="EMBL" id="CM000832">
    <property type="protein sequence ID" value="EET06026.1"/>
    <property type="molecule type" value="Genomic_DNA"/>
</dbReference>
<dbReference type="AlphaFoldDB" id="A0A0E1W141"/>
<name>A0A0E1W141_BURPE</name>
<evidence type="ECO:0000313" key="1">
    <source>
        <dbReference type="EMBL" id="EET06026.1"/>
    </source>
</evidence>
<dbReference type="HOGENOM" id="CLU_191286_0_0_4"/>
<protein>
    <submittedName>
        <fullName evidence="1">Uncharacterized protein</fullName>
    </submittedName>
</protein>
<proteinExistence type="predicted"/>
<sequence>MGEDYAFKSAAAHAFVGYRNEMNDDNEMIKLLREYAAKNFGANPIRVLSKNEAASPLHNIFDRLLDKVSPDKLIDILKDYIEKSKK</sequence>